<dbReference type="AlphaFoldDB" id="A0A9E9NUW0"/>
<dbReference type="Proteomes" id="UP001164794">
    <property type="component" value="Chromosome"/>
</dbReference>
<dbReference type="RefSeq" id="WP_269263937.1">
    <property type="nucleotide sequence ID" value="NZ_CP098248.1"/>
</dbReference>
<dbReference type="EMBL" id="CP098248">
    <property type="protein sequence ID" value="WAV96460.1"/>
    <property type="molecule type" value="Genomic_DNA"/>
</dbReference>
<keyword evidence="3" id="KW-1185">Reference proteome</keyword>
<dbReference type="EMBL" id="CP098251">
    <property type="protein sequence ID" value="WAV90703.1"/>
    <property type="molecule type" value="Genomic_DNA"/>
</dbReference>
<evidence type="ECO:0000313" key="2">
    <source>
        <dbReference type="EMBL" id="WAV96460.1"/>
    </source>
</evidence>
<name>A0A9E9NUW0_9BURK</name>
<protein>
    <submittedName>
        <fullName evidence="1">Uncharacterized protein</fullName>
    </submittedName>
</protein>
<gene>
    <name evidence="2" type="ORF">NB645_06350</name>
    <name evidence="1" type="ORF">NB646_07565</name>
</gene>
<proteinExistence type="predicted"/>
<evidence type="ECO:0000313" key="3">
    <source>
        <dbReference type="Proteomes" id="UP001164794"/>
    </source>
</evidence>
<organism evidence="1">
    <name type="scientific">Oxalobacter aliiformigenes</name>
    <dbReference type="NCBI Taxonomy" id="2946593"/>
    <lineage>
        <taxon>Bacteria</taxon>
        <taxon>Pseudomonadati</taxon>
        <taxon>Pseudomonadota</taxon>
        <taxon>Betaproteobacteria</taxon>
        <taxon>Burkholderiales</taxon>
        <taxon>Oxalobacteraceae</taxon>
        <taxon>Oxalobacter</taxon>
    </lineage>
</organism>
<dbReference type="Proteomes" id="UP001164819">
    <property type="component" value="Chromosome"/>
</dbReference>
<evidence type="ECO:0000313" key="1">
    <source>
        <dbReference type="EMBL" id="WAV90703.1"/>
    </source>
</evidence>
<reference evidence="2" key="1">
    <citation type="journal article" date="2022" name="Front. Microbiol.">
        <title>New perspectives on an old grouping: The genomic and phenotypic variability of Oxalobacter formigenes and the implications for calcium oxalate stone prevention.</title>
        <authorList>
            <person name="Chmiel J.A."/>
            <person name="Carr C."/>
            <person name="Stuivenberg G.A."/>
            <person name="Venema R."/>
            <person name="Chanyi R.M."/>
            <person name="Al K.F."/>
            <person name="Giguere D."/>
            <person name="Say H."/>
            <person name="Akouris P.P."/>
            <person name="Dominguez Romero S.A."/>
            <person name="Kwong A."/>
            <person name="Tai V."/>
            <person name="Koval S.F."/>
            <person name="Razvi H."/>
            <person name="Bjazevic J."/>
            <person name="Burton J.P."/>
        </authorList>
    </citation>
    <scope>NUCLEOTIDE SEQUENCE</scope>
    <source>
        <strain evidence="2">HOxNP-1</strain>
    </source>
</reference>
<accession>A0A9E9NUW0</accession>
<reference evidence="1" key="2">
    <citation type="journal article" date="2022" name="Front. Microbiol.">
        <title>New perspectives on an old grouping: The genomic and phenotypic variability of Oxalobacter formigenes and the implications for calcium oxalate stone prevention.</title>
        <authorList>
            <person name="Chmiel J.A."/>
            <person name="Carr C."/>
            <person name="Stuivenberg G.A."/>
            <person name="Venema R."/>
            <person name="Chanyi R.M."/>
            <person name="Al K.F."/>
            <person name="Giguere D."/>
            <person name="Say H."/>
            <person name="Akouris P.P."/>
            <person name="Dominguez Romero S.A."/>
            <person name="Kwong A."/>
            <person name="Tai V."/>
            <person name="Koval S.F."/>
            <person name="Razvi H."/>
            <person name="Bjazevic J."/>
            <person name="Burton J.P."/>
        </authorList>
    </citation>
    <scope>NUCLEOTIDE SEQUENCE</scope>
    <source>
        <strain evidence="1">OxK</strain>
    </source>
</reference>
<sequence>MKKPSSPSGIIPPDKFGTAVCEALESIGKNQLLEHRQVQALSLDLTIRTFEVNGMPKKKKLMWPRLALHD</sequence>